<dbReference type="EnsemblMetazoa" id="G18763.4">
    <property type="protein sequence ID" value="G18763.4:cds"/>
    <property type="gene ID" value="G18763"/>
</dbReference>
<protein>
    <submittedName>
        <fullName evidence="2">Uncharacterized protein</fullName>
    </submittedName>
</protein>
<dbReference type="AlphaFoldDB" id="A0A8W8JJ18"/>
<name>A0A8W8JJ18_MAGGI</name>
<dbReference type="EnsemblMetazoa" id="G18763.6">
    <property type="protein sequence ID" value="G18763.6:cds"/>
    <property type="gene ID" value="G18763"/>
</dbReference>
<feature type="compositionally biased region" description="Basic and acidic residues" evidence="1">
    <location>
        <begin position="511"/>
        <end position="526"/>
    </location>
</feature>
<dbReference type="Proteomes" id="UP000005408">
    <property type="component" value="Unassembled WGS sequence"/>
</dbReference>
<reference evidence="2" key="1">
    <citation type="submission" date="2022-08" db="UniProtKB">
        <authorList>
            <consortium name="EnsemblMetazoa"/>
        </authorList>
    </citation>
    <scope>IDENTIFICATION</scope>
    <source>
        <strain evidence="2">05x7-T-G4-1.051#20</strain>
    </source>
</reference>
<feature type="compositionally biased region" description="Polar residues" evidence="1">
    <location>
        <begin position="534"/>
        <end position="558"/>
    </location>
</feature>
<dbReference type="EnsemblMetazoa" id="G18763.2">
    <property type="protein sequence ID" value="G18763.2:cds"/>
    <property type="gene ID" value="G18763"/>
</dbReference>
<feature type="region of interest" description="Disordered" evidence="1">
    <location>
        <begin position="573"/>
        <end position="609"/>
    </location>
</feature>
<feature type="region of interest" description="Disordered" evidence="1">
    <location>
        <begin position="495"/>
        <end position="559"/>
    </location>
</feature>
<sequence>MIRVPGKCSQYLRSVGKSYPEFMSVSSTPSSAVGACRTEYKRQKTFMKTEKSVAKETQKDDSKDPLPIVELKPFVKKVWRRENSLPGFYNQFPPSKPSNHVRKHKDIEKKHDPPPSPGPSPDKLEMIIGSGSNENGATRSSGGSHSPRSRQKIHPSAETIAPKKREHSQSLVPGFITRLERTKTTLMEIQDAEAPTKVYCGLQQSLERREMDHPPVIDLKGEKNVRESNRKHYQYSPIPPFKAMYQKNGALNFSLPPQGYGAKYYPNKLRRRNSTERPKTPFYDAFDRKGTLPSIQIGIPTLRKRPNKSHINFDENDNLMDNAMPVSVSVHKVGGISNSLHILSKLGAPTMVERQLSFQLEVDLRRFRRSRDYFPFEMTPVEIAKYYPSQNISMTSGEKEIQKGLELNTRRKKIRDKSHRSAPDKLETIDQLTPRDSDGTLTRLEGELAQHGRDKMSADEDAQMSDDAQVNSVPNVPHTQETGKTFADAFSLEEPNNNSVSVSSGKAKSRSGLDREKENKYGESKEPILPLKINSGTPEGNESSTEDLNTSPGGSSDIIQDVKDANILPEFNSANTEVIREEPEEIGGTSRSSTFITSEHTKFPEVVPS</sequence>
<accession>A0A8W8JJ18</accession>
<feature type="region of interest" description="Disordered" evidence="1">
    <location>
        <begin position="87"/>
        <end position="168"/>
    </location>
</feature>
<proteinExistence type="predicted"/>
<evidence type="ECO:0000313" key="2">
    <source>
        <dbReference type="EnsemblMetazoa" id="G18763.2:cds"/>
    </source>
</evidence>
<feature type="region of interest" description="Disordered" evidence="1">
    <location>
        <begin position="410"/>
        <end position="481"/>
    </location>
</feature>
<keyword evidence="3" id="KW-1185">Reference proteome</keyword>
<dbReference type="EnsemblMetazoa" id="G18763.5">
    <property type="protein sequence ID" value="G18763.5:cds"/>
    <property type="gene ID" value="G18763"/>
</dbReference>
<feature type="compositionally biased region" description="Basic and acidic residues" evidence="1">
    <location>
        <begin position="419"/>
        <end position="458"/>
    </location>
</feature>
<organism evidence="2 3">
    <name type="scientific">Magallana gigas</name>
    <name type="common">Pacific oyster</name>
    <name type="synonym">Crassostrea gigas</name>
    <dbReference type="NCBI Taxonomy" id="29159"/>
    <lineage>
        <taxon>Eukaryota</taxon>
        <taxon>Metazoa</taxon>
        <taxon>Spiralia</taxon>
        <taxon>Lophotrochozoa</taxon>
        <taxon>Mollusca</taxon>
        <taxon>Bivalvia</taxon>
        <taxon>Autobranchia</taxon>
        <taxon>Pteriomorphia</taxon>
        <taxon>Ostreida</taxon>
        <taxon>Ostreoidea</taxon>
        <taxon>Ostreidae</taxon>
        <taxon>Magallana</taxon>
    </lineage>
</organism>
<evidence type="ECO:0000256" key="1">
    <source>
        <dbReference type="SAM" id="MobiDB-lite"/>
    </source>
</evidence>
<feature type="compositionally biased region" description="Polar residues" evidence="1">
    <location>
        <begin position="466"/>
        <end position="481"/>
    </location>
</feature>
<evidence type="ECO:0000313" key="3">
    <source>
        <dbReference type="Proteomes" id="UP000005408"/>
    </source>
</evidence>
<feature type="compositionally biased region" description="Polar residues" evidence="1">
    <location>
        <begin position="589"/>
        <end position="598"/>
    </location>
</feature>
<dbReference type="EnsemblMetazoa" id="G18763.7">
    <property type="protein sequence ID" value="G18763.7:cds"/>
    <property type="gene ID" value="G18763"/>
</dbReference>
<dbReference type="EnsemblMetazoa" id="G18763.9">
    <property type="protein sequence ID" value="G18763.9:cds"/>
    <property type="gene ID" value="G18763"/>
</dbReference>